<dbReference type="SMART" id="SM00382">
    <property type="entry name" value="AAA"/>
    <property type="match status" value="1"/>
</dbReference>
<feature type="region of interest" description="Disordered" evidence="2">
    <location>
        <begin position="1600"/>
        <end position="1620"/>
    </location>
</feature>
<evidence type="ECO:0000256" key="1">
    <source>
        <dbReference type="ARBA" id="ARBA00022806"/>
    </source>
</evidence>
<keyword evidence="1" id="KW-0547">Nucleotide-binding</keyword>
<reference evidence="4 5" key="1">
    <citation type="submission" date="2016-03" db="EMBL/GenBank/DDBJ databases">
        <title>The draft genome sequence of Fonsecaea nubica causative agent of cutaneous subcutaneous infection in human host.</title>
        <authorList>
            <person name="Costa F."/>
            <person name="Sybren D.H."/>
            <person name="Raittz R.T."/>
            <person name="Weiss V.A."/>
            <person name="Leao A.C."/>
            <person name="Gomes R."/>
            <person name="De Souza E.M."/>
            <person name="Pedrosa F.O."/>
            <person name="Steffens M.B."/>
            <person name="Bombassaro A."/>
            <person name="Tadra-Sfeir M.Z."/>
            <person name="Moreno L.F."/>
            <person name="Najafzadeh M.J."/>
            <person name="Felipe M.S."/>
            <person name="Teixeira M."/>
            <person name="Sun J."/>
            <person name="Xi L."/>
            <person name="Castro M.A."/>
            <person name="Vicente V.A."/>
        </authorList>
    </citation>
    <scope>NUCLEOTIDE SEQUENCE [LARGE SCALE GENOMIC DNA]</scope>
    <source>
        <strain evidence="4 5">CBS 269.64</strain>
    </source>
</reference>
<dbReference type="Pfam" id="PF05183">
    <property type="entry name" value="RdRP"/>
    <property type="match status" value="1"/>
</dbReference>
<organism evidence="4 5">
    <name type="scientific">Fonsecaea nubica</name>
    <dbReference type="NCBI Taxonomy" id="856822"/>
    <lineage>
        <taxon>Eukaryota</taxon>
        <taxon>Fungi</taxon>
        <taxon>Dikarya</taxon>
        <taxon>Ascomycota</taxon>
        <taxon>Pezizomycotina</taxon>
        <taxon>Eurotiomycetes</taxon>
        <taxon>Chaetothyriomycetidae</taxon>
        <taxon>Chaetothyriales</taxon>
        <taxon>Herpotrichiellaceae</taxon>
        <taxon>Fonsecaea</taxon>
    </lineage>
</organism>
<dbReference type="CDD" id="cd18808">
    <property type="entry name" value="SF1_C_Upf1"/>
    <property type="match status" value="1"/>
</dbReference>
<dbReference type="PANTHER" id="PTHR23079:SF55">
    <property type="entry name" value="RNA-DIRECTED RNA POLYMERASE"/>
    <property type="match status" value="1"/>
</dbReference>
<dbReference type="Pfam" id="PF13086">
    <property type="entry name" value="AAA_11"/>
    <property type="match status" value="1"/>
</dbReference>
<dbReference type="PANTHER" id="PTHR23079">
    <property type="entry name" value="RNA-DEPENDENT RNA POLYMERASE"/>
    <property type="match status" value="1"/>
</dbReference>
<accession>A0A178CTF0</accession>
<dbReference type="InterPro" id="IPR047187">
    <property type="entry name" value="SF1_C_Upf1"/>
</dbReference>
<comment type="caution">
    <text evidence="4">The sequence shown here is derived from an EMBL/GenBank/DDBJ whole genome shotgun (WGS) entry which is preliminary data.</text>
</comment>
<dbReference type="GeneID" id="34591373"/>
<sequence>MKRAKCTLQDNIAVSDTEWRYNIPDLSETERCGKAGDIKSIQLCCSSSSRGIFLDWTSIARNRATREYRPEDLVQVSVSDFRPVYDTQDTSLPRDNAQSVDYVRRFLTAGIVINGVQYSFYGHSNSQLKSRSCYLLAGSKQEVSRKVEALGDFSKIKTVAKKAKRIGLLFSTADIVQDVPTSRCRDIEDVERNGFIFTDGCGLASKDFVHSVASKKPIIFREQRYYPSVLQIRYSSYKGVVCMDPRMEKGLWLKLRKSMKKFSGTSDLSFAVVAFSKPYTYGYLNDEIVLLLHSLGIEADVFLKKQREYFGFLDRSRTDPVFAFRLLSSLGMTVEAEKLLVEGMEKVEKIVRKTVTQEYGKLLNKRDEQKTRILIPRSRLLFGICDPYGLLKPGECFLRVALEETGTPLTLTGVNVLVSRNPCLHPGDLRKLEAVNRPELSHLTDCVVFSTAGRRPAADLMSGGDLDGDTFFVCWDADLIPQAMSEPAEYPGVKEATRFAPIKVDDLIAYFAGYNNMSLGRVKKVYLGWARARGPRCSQCQELNRLFSQCVDGNRIKIPEALLDPPDVPPNGEPFILDALHAAAREHCSTVRNAPRALDAAGHQSLAHAIPTMGIADRETLEFILSNPAPFSDFELAQLTLSWCRRNNVPFEEFWAFFDASQFTVDEQTWILAELPPSPRYPSHFKNGLLQSHILSREDLQAFRLDLHSLHWKCVFDSQSEPLRSFMAVVNRTFADFAKKLLVLRVGERLSVAIYFPRPIDREEDAVVHDTVRLFAFPHSHRDRVGHRRGVPTKMNYRFYYDENVMQLYENVRRNTFVHFARSVNDDRTYRDVQGRGNRARSRQETVHQGVNCDWIVSIALGRFSSQLATQIGRTWKEPVTDAELYLISNKDVQALRALDLWLESVDTLDVLPNFPEDEQPPYNLPTLDDVDWSLCSDFVVQVVRHKRYPLVLEATDAQLADLLELSWKHDLIDVVSETYSRILKLETVDQRPTLRCGPDTIRRLVEFLHFKPAMAIHFARLCPWTRLADPCSDALLRQGSTILRALFLCANRAGELVVRHLRAVLQDISLTLSMMREMLETAAIAVASPDLLLTILMECREAFANAVQDHDVDVVAYFLRNMFGTVLDHCAEASDNTETTPGSWMLKSGLAVHGRVSSVTSQRRIDAPRLARLAVGDHVRFVAKTTATNSSAANPATFDAVVEAASDNAIRFRCLSQPATFLEKTAWDMKHCGSVVSSQSAGEALVHLLDHKDQSCSFYHTLLKKNNVLAESKSEGEGASSQGCDPVEGLNESQSRAVDVSIKSQLTCLWGPPGTGKTSTIIALLRRLLKEQEAERVLVTAPTHNAVDNVLRQYVKKALDIDPSLPRPVRVSTEVMKVSDDLKTYTVDAMIGKDLSKDHAAKRKAIQTVSAARLVFTTCVGAALGLLRKQLFDTVIIDEASQQTESASLIPLVKGCQRAILVGDHVQLRATVSPHASTLDYDVSLMERLWTEASDNTIGRVMLDTQYRMYPSLCTFPSHEFYGGRLLSAESCRTIRIPSSTFPWPKRAVKAKEAEVDKTRAVWIQCSDAEDLGRKSKVNHAQANICKEILKLLTTAPAAGQTSQDQGPSSPTPPSPPSIAILTPYVRQAEVLKQLCAGHTVSSIDGFQGQEADIIIFITVRCNLQGEIGFLKDLRRLNVAVTRAKACLIIVGDESTLTRKKEQEDACRVWDRLIKTCSKVELPVHKK</sequence>
<dbReference type="Pfam" id="PF13087">
    <property type="entry name" value="AAA_12"/>
    <property type="match status" value="1"/>
</dbReference>
<dbReference type="InterPro" id="IPR003593">
    <property type="entry name" value="AAA+_ATPase"/>
</dbReference>
<keyword evidence="1" id="KW-0067">ATP-binding</keyword>
<dbReference type="InterPro" id="IPR027417">
    <property type="entry name" value="P-loop_NTPase"/>
</dbReference>
<evidence type="ECO:0000259" key="3">
    <source>
        <dbReference type="SMART" id="SM00382"/>
    </source>
</evidence>
<dbReference type="InterPro" id="IPR041677">
    <property type="entry name" value="DNA2/NAM7_AAA_11"/>
</dbReference>
<dbReference type="EMBL" id="LVCJ01000059">
    <property type="protein sequence ID" value="OAL32195.1"/>
    <property type="molecule type" value="Genomic_DNA"/>
</dbReference>
<dbReference type="GO" id="GO:0003968">
    <property type="term" value="F:RNA-directed RNA polymerase activity"/>
    <property type="evidence" value="ECO:0007669"/>
    <property type="project" value="UniProtKB-KW"/>
</dbReference>
<proteinExistence type="predicted"/>
<dbReference type="OrthoDB" id="6513042at2759"/>
<dbReference type="InterPro" id="IPR041679">
    <property type="entry name" value="DNA2/NAM7-like_C"/>
</dbReference>
<protein>
    <recommendedName>
        <fullName evidence="3">AAA+ ATPase domain-containing protein</fullName>
    </recommendedName>
</protein>
<dbReference type="GO" id="GO:0030422">
    <property type="term" value="P:siRNA processing"/>
    <property type="evidence" value="ECO:0007669"/>
    <property type="project" value="TreeGrafter"/>
</dbReference>
<keyword evidence="1" id="KW-0378">Hydrolase</keyword>
<evidence type="ECO:0000313" key="4">
    <source>
        <dbReference type="EMBL" id="OAL32195.1"/>
    </source>
</evidence>
<dbReference type="GO" id="GO:0004386">
    <property type="term" value="F:helicase activity"/>
    <property type="evidence" value="ECO:0007669"/>
    <property type="project" value="InterPro"/>
</dbReference>
<evidence type="ECO:0000313" key="5">
    <source>
        <dbReference type="Proteomes" id="UP000185904"/>
    </source>
</evidence>
<evidence type="ECO:0000256" key="2">
    <source>
        <dbReference type="SAM" id="MobiDB-lite"/>
    </source>
</evidence>
<name>A0A178CTF0_9EURO</name>
<gene>
    <name evidence="4" type="ORF">AYO20_07963</name>
</gene>
<dbReference type="SUPFAM" id="SSF52540">
    <property type="entry name" value="P-loop containing nucleoside triphosphate hydrolases"/>
    <property type="match status" value="1"/>
</dbReference>
<feature type="domain" description="AAA+ ATPase" evidence="3">
    <location>
        <begin position="1304"/>
        <end position="1542"/>
    </location>
</feature>
<dbReference type="Proteomes" id="UP000185904">
    <property type="component" value="Unassembled WGS sequence"/>
</dbReference>
<dbReference type="Gene3D" id="3.40.50.300">
    <property type="entry name" value="P-loop containing nucleotide triphosphate hydrolases"/>
    <property type="match status" value="2"/>
</dbReference>
<keyword evidence="5" id="KW-1185">Reference proteome</keyword>
<dbReference type="GO" id="GO:0003723">
    <property type="term" value="F:RNA binding"/>
    <property type="evidence" value="ECO:0007669"/>
    <property type="project" value="UniProtKB-KW"/>
</dbReference>
<keyword evidence="1" id="KW-0347">Helicase</keyword>
<dbReference type="InterPro" id="IPR007855">
    <property type="entry name" value="RDRP"/>
</dbReference>
<dbReference type="GO" id="GO:0031380">
    <property type="term" value="C:nuclear RNA-directed RNA polymerase complex"/>
    <property type="evidence" value="ECO:0007669"/>
    <property type="project" value="TreeGrafter"/>
</dbReference>
<dbReference type="RefSeq" id="XP_022497771.1">
    <property type="nucleotide sequence ID" value="XM_022646246.1"/>
</dbReference>
<dbReference type="InterPro" id="IPR057596">
    <property type="entry name" value="RDRP_core"/>
</dbReference>